<dbReference type="Pfam" id="PF00078">
    <property type="entry name" value="RVT_1"/>
    <property type="match status" value="1"/>
</dbReference>
<dbReference type="AlphaFoldDB" id="A0AA87YQC9"/>
<evidence type="ECO:0000259" key="1">
    <source>
        <dbReference type="Pfam" id="PF00078"/>
    </source>
</evidence>
<proteinExistence type="predicted"/>
<protein>
    <recommendedName>
        <fullName evidence="1">Reverse transcriptase domain-containing protein</fullName>
    </recommendedName>
</protein>
<dbReference type="EMBL" id="BTGU01001220">
    <property type="protein sequence ID" value="GMN19127.1"/>
    <property type="molecule type" value="Genomic_DNA"/>
</dbReference>
<keyword evidence="3" id="KW-1185">Reference proteome</keyword>
<dbReference type="InterPro" id="IPR000477">
    <property type="entry name" value="RT_dom"/>
</dbReference>
<evidence type="ECO:0000313" key="3">
    <source>
        <dbReference type="Proteomes" id="UP001187192"/>
    </source>
</evidence>
<comment type="caution">
    <text evidence="2">The sequence shown here is derived from an EMBL/GenBank/DDBJ whole genome shotgun (WGS) entry which is preliminary data.</text>
</comment>
<organism evidence="2 3">
    <name type="scientific">Ficus carica</name>
    <name type="common">Common fig</name>
    <dbReference type="NCBI Taxonomy" id="3494"/>
    <lineage>
        <taxon>Eukaryota</taxon>
        <taxon>Viridiplantae</taxon>
        <taxon>Streptophyta</taxon>
        <taxon>Embryophyta</taxon>
        <taxon>Tracheophyta</taxon>
        <taxon>Spermatophyta</taxon>
        <taxon>Magnoliopsida</taxon>
        <taxon>eudicotyledons</taxon>
        <taxon>Gunneridae</taxon>
        <taxon>Pentapetalae</taxon>
        <taxon>rosids</taxon>
        <taxon>fabids</taxon>
        <taxon>Rosales</taxon>
        <taxon>Moraceae</taxon>
        <taxon>Ficeae</taxon>
        <taxon>Ficus</taxon>
    </lineage>
</organism>
<gene>
    <name evidence="2" type="ORF">TIFTF001_039724</name>
</gene>
<dbReference type="Proteomes" id="UP001187192">
    <property type="component" value="Unassembled WGS sequence"/>
</dbReference>
<feature type="domain" description="Reverse transcriptase" evidence="1">
    <location>
        <begin position="68"/>
        <end position="160"/>
    </location>
</feature>
<dbReference type="InterPro" id="IPR052343">
    <property type="entry name" value="Retrotransposon-Effector_Assoc"/>
</dbReference>
<dbReference type="PANTHER" id="PTHR46890:SF48">
    <property type="entry name" value="RNA-DIRECTED DNA POLYMERASE"/>
    <property type="match status" value="1"/>
</dbReference>
<dbReference type="PANTHER" id="PTHR46890">
    <property type="entry name" value="NON-LTR RETROLELEMENT REVERSE TRANSCRIPTASE-LIKE PROTEIN-RELATED"/>
    <property type="match status" value="1"/>
</dbReference>
<name>A0AA87YQC9_FICCA</name>
<sequence length="186" mass="20140">MNDYLDEPFTDDEVKRALFDMGGHQAPGPDGFHAAFFQRNWDVVGLAVSKACLGVLNNGADVAAKGNGRGGWLALELDISKSYDGVEWEFLTGMTRKMGFGNRWISLVMQCISTPKFAFLINGEPVGKVHSQQGLRQGCPLSPYLFPISAECLSALIKKADRDGCITGLACSRYGPKEGEGFVATL</sequence>
<reference evidence="2" key="1">
    <citation type="submission" date="2023-07" db="EMBL/GenBank/DDBJ databases">
        <title>draft genome sequence of fig (Ficus carica).</title>
        <authorList>
            <person name="Takahashi T."/>
            <person name="Nishimura K."/>
        </authorList>
    </citation>
    <scope>NUCLEOTIDE SEQUENCE</scope>
</reference>
<evidence type="ECO:0000313" key="2">
    <source>
        <dbReference type="EMBL" id="GMN19127.1"/>
    </source>
</evidence>
<accession>A0AA87YQC9</accession>